<feature type="chain" id="PRO_5045183892" evidence="1">
    <location>
        <begin position="20"/>
        <end position="547"/>
    </location>
</feature>
<dbReference type="InterPro" id="IPR002035">
    <property type="entry name" value="VWF_A"/>
</dbReference>
<feature type="domain" description="VWFA" evidence="2">
    <location>
        <begin position="342"/>
        <end position="525"/>
    </location>
</feature>
<evidence type="ECO:0000259" key="2">
    <source>
        <dbReference type="PROSITE" id="PS50234"/>
    </source>
</evidence>
<name>A0ABW7EVJ8_9BURK</name>
<dbReference type="PROSITE" id="PS50234">
    <property type="entry name" value="VWFA"/>
    <property type="match status" value="1"/>
</dbReference>
<dbReference type="PROSITE" id="PS51257">
    <property type="entry name" value="PROKAR_LIPOPROTEIN"/>
    <property type="match status" value="1"/>
</dbReference>
<protein>
    <submittedName>
        <fullName evidence="3">Substrate-binding domain-containing protein</fullName>
    </submittedName>
</protein>
<dbReference type="Pfam" id="PF00092">
    <property type="entry name" value="VWA"/>
    <property type="match status" value="1"/>
</dbReference>
<keyword evidence="1" id="KW-0732">Signal</keyword>
<comment type="caution">
    <text evidence="3">The sequence shown here is derived from an EMBL/GenBank/DDBJ whole genome shotgun (WGS) entry which is preliminary data.</text>
</comment>
<dbReference type="EMBL" id="JBIGHY010000012">
    <property type="protein sequence ID" value="MFG6416859.1"/>
    <property type="molecule type" value="Genomic_DNA"/>
</dbReference>
<gene>
    <name evidence="3" type="ORF">ACG02S_23450</name>
</gene>
<dbReference type="RefSeq" id="WP_394472920.1">
    <property type="nucleotide sequence ID" value="NZ_JBIGHY010000012.1"/>
</dbReference>
<dbReference type="SUPFAM" id="SSF53300">
    <property type="entry name" value="vWA-like"/>
    <property type="match status" value="1"/>
</dbReference>
<accession>A0ABW7EVJ8</accession>
<keyword evidence="4" id="KW-1185">Reference proteome</keyword>
<dbReference type="InterPro" id="IPR036465">
    <property type="entry name" value="vWFA_dom_sf"/>
</dbReference>
<dbReference type="PANTHER" id="PTHR30632:SF0">
    <property type="entry name" value="SULFATE-BINDING PROTEIN"/>
    <property type="match status" value="1"/>
</dbReference>
<dbReference type="Pfam" id="PF13531">
    <property type="entry name" value="SBP_bac_11"/>
    <property type="match status" value="1"/>
</dbReference>
<evidence type="ECO:0000256" key="1">
    <source>
        <dbReference type="SAM" id="SignalP"/>
    </source>
</evidence>
<reference evidence="3 4" key="1">
    <citation type="submission" date="2024-09" db="EMBL/GenBank/DDBJ databases">
        <title>Novel species of the genus Pelomonas and Roseateles isolated from streams.</title>
        <authorList>
            <person name="Lu H."/>
        </authorList>
    </citation>
    <scope>NUCLEOTIDE SEQUENCE [LARGE SCALE GENOMIC DNA]</scope>
    <source>
        <strain evidence="3 4">DC23W</strain>
    </source>
</reference>
<dbReference type="Gene3D" id="3.40.190.10">
    <property type="entry name" value="Periplasmic binding protein-like II"/>
    <property type="match status" value="2"/>
</dbReference>
<dbReference type="Proteomes" id="UP001606300">
    <property type="component" value="Unassembled WGS sequence"/>
</dbReference>
<dbReference type="InterPro" id="IPR050682">
    <property type="entry name" value="ModA/WtpA"/>
</dbReference>
<proteinExistence type="predicted"/>
<organism evidence="3 4">
    <name type="scientific">Pelomonas dachongensis</name>
    <dbReference type="NCBI Taxonomy" id="3299029"/>
    <lineage>
        <taxon>Bacteria</taxon>
        <taxon>Pseudomonadati</taxon>
        <taxon>Pseudomonadota</taxon>
        <taxon>Betaproteobacteria</taxon>
        <taxon>Burkholderiales</taxon>
        <taxon>Sphaerotilaceae</taxon>
        <taxon>Roseateles</taxon>
    </lineage>
</organism>
<evidence type="ECO:0000313" key="4">
    <source>
        <dbReference type="Proteomes" id="UP001606300"/>
    </source>
</evidence>
<dbReference type="Gene3D" id="3.40.50.410">
    <property type="entry name" value="von Willebrand factor, type A domain"/>
    <property type="match status" value="1"/>
</dbReference>
<feature type="signal peptide" evidence="1">
    <location>
        <begin position="1"/>
        <end position="19"/>
    </location>
</feature>
<dbReference type="PANTHER" id="PTHR30632">
    <property type="entry name" value="MOLYBDATE-BINDING PERIPLASMIC PROTEIN"/>
    <property type="match status" value="1"/>
</dbReference>
<dbReference type="SUPFAM" id="SSF53850">
    <property type="entry name" value="Periplasmic binding protein-like II"/>
    <property type="match status" value="1"/>
</dbReference>
<evidence type="ECO:0000313" key="3">
    <source>
        <dbReference type="EMBL" id="MFG6416859.1"/>
    </source>
</evidence>
<sequence length="547" mass="59623">MRRAFCVFALALLAACGKAPETASDAPDIPTSEATTPLHVLATSDLKDIEPLAAQIRKATGVDVQFRFGGTMESTQEVLSGSQADAAWFANAKYLLSDAAGQSKVKVQEKIMLSPIAVGVSKSDAAKYGWDKPGTKMTWADIARAARAGQLQYALSNPATSNQGFMALLGVVAAAGGKGEALTAGDVDRGAIADFLKGYKIVGDNSTYLAEQFIKQQGTRANAFINYESWLLSLNASGKLREPLHLIYPFEGVSTADYPLMLLNDARRADYVKVVEYLKGDEAQLWLARQTLRRPMRAEVAARVADLLPPLGFQVELPFSPDRQLADGLIDAYLNEFRKPIASTFVLDTSGSMQGQRREQLVEAIHYLAGADASLTGRVAKLTNRERLWFLPFSNAPRAPVPFEIPAGSKVAKGVAPQVDTEAKLAELKRVRDTADELKMAGGTALYDAVLAGLQHMLEERQRRPDYQYSVVAFTDGKNTAGRKLEDFKRAYEQLPEDVRGIPVFMVLFGEAGEADLKELVNITGGKVFDARKTPLYAVFKDIRAYQ</sequence>
<dbReference type="SMART" id="SM00327">
    <property type="entry name" value="VWA"/>
    <property type="match status" value="1"/>
</dbReference>